<name>A0A183G6N6_HELPZ</name>
<evidence type="ECO:0000256" key="1">
    <source>
        <dbReference type="SAM" id="Phobius"/>
    </source>
</evidence>
<accession>A0A183G6N6</accession>
<dbReference type="WBParaSite" id="HPBE_0001737501-mRNA-1">
    <property type="protein sequence ID" value="HPBE_0001737501-mRNA-1"/>
    <property type="gene ID" value="HPBE_0001737501"/>
</dbReference>
<organism evidence="3 4">
    <name type="scientific">Heligmosomoides polygyrus</name>
    <name type="common">Parasitic roundworm</name>
    <dbReference type="NCBI Taxonomy" id="6339"/>
    <lineage>
        <taxon>Eukaryota</taxon>
        <taxon>Metazoa</taxon>
        <taxon>Ecdysozoa</taxon>
        <taxon>Nematoda</taxon>
        <taxon>Chromadorea</taxon>
        <taxon>Rhabditida</taxon>
        <taxon>Rhabditina</taxon>
        <taxon>Rhabditomorpha</taxon>
        <taxon>Strongyloidea</taxon>
        <taxon>Heligmosomidae</taxon>
        <taxon>Heligmosomoides</taxon>
    </lineage>
</organism>
<evidence type="ECO:0000313" key="2">
    <source>
        <dbReference type="EMBL" id="VDP08711.1"/>
    </source>
</evidence>
<evidence type="ECO:0000313" key="4">
    <source>
        <dbReference type="WBParaSite" id="HPBE_0001737501-mRNA-1"/>
    </source>
</evidence>
<sequence length="171" mass="18443">MSPSGGEPYRSPPIIRKRTSFPLAVMLRKVLGLLVTVLFVVVITVGIPVYLVLGVIGFVKKKSRRWGYERGCCTHQWPICGKGPELAGMVMTGDVDLNALNDGIQRVAVDSRSNLYKNPSSDVSSHLGKHLSLNIGCGAVGLAAARECLANEWDDSIVDSGLFPHVKGILE</sequence>
<dbReference type="Proteomes" id="UP000050761">
    <property type="component" value="Unassembled WGS sequence"/>
</dbReference>
<proteinExistence type="predicted"/>
<gene>
    <name evidence="2" type="ORF">HPBE_LOCUS17374</name>
</gene>
<keyword evidence="1" id="KW-0472">Membrane</keyword>
<reference evidence="4" key="2">
    <citation type="submission" date="2019-09" db="UniProtKB">
        <authorList>
            <consortium name="WormBaseParasite"/>
        </authorList>
    </citation>
    <scope>IDENTIFICATION</scope>
</reference>
<keyword evidence="1" id="KW-1133">Transmembrane helix</keyword>
<dbReference type="OrthoDB" id="619536at2759"/>
<accession>A0A3P8ACS7</accession>
<keyword evidence="3" id="KW-1185">Reference proteome</keyword>
<feature type="transmembrane region" description="Helical" evidence="1">
    <location>
        <begin position="30"/>
        <end position="59"/>
    </location>
</feature>
<protein>
    <submittedName>
        <fullName evidence="4">DAO domain-containing protein</fullName>
    </submittedName>
</protein>
<evidence type="ECO:0000313" key="3">
    <source>
        <dbReference type="Proteomes" id="UP000050761"/>
    </source>
</evidence>
<keyword evidence="1" id="KW-0812">Transmembrane</keyword>
<dbReference type="EMBL" id="UZAH01029979">
    <property type="protein sequence ID" value="VDP08711.1"/>
    <property type="molecule type" value="Genomic_DNA"/>
</dbReference>
<dbReference type="AlphaFoldDB" id="A0A183G6N6"/>
<reference evidence="2 3" key="1">
    <citation type="submission" date="2018-11" db="EMBL/GenBank/DDBJ databases">
        <authorList>
            <consortium name="Pathogen Informatics"/>
        </authorList>
    </citation>
    <scope>NUCLEOTIDE SEQUENCE [LARGE SCALE GENOMIC DNA]</scope>
</reference>